<evidence type="ECO:0000256" key="4">
    <source>
        <dbReference type="ARBA" id="ARBA00023136"/>
    </source>
</evidence>
<dbReference type="InterPro" id="IPR013130">
    <property type="entry name" value="Fe3_Rdtase_TM_dom"/>
</dbReference>
<proteinExistence type="predicted"/>
<protein>
    <recommendedName>
        <fullName evidence="7">Ferric oxidoreductase domain-containing protein</fullName>
    </recommendedName>
</protein>
<evidence type="ECO:0000256" key="5">
    <source>
        <dbReference type="SAM" id="MobiDB-lite"/>
    </source>
</evidence>
<evidence type="ECO:0000259" key="7">
    <source>
        <dbReference type="Pfam" id="PF01794"/>
    </source>
</evidence>
<evidence type="ECO:0000256" key="3">
    <source>
        <dbReference type="ARBA" id="ARBA00022989"/>
    </source>
</evidence>
<feature type="transmembrane region" description="Helical" evidence="6">
    <location>
        <begin position="123"/>
        <end position="141"/>
    </location>
</feature>
<feature type="transmembrane region" description="Helical" evidence="6">
    <location>
        <begin position="43"/>
        <end position="66"/>
    </location>
</feature>
<dbReference type="Pfam" id="PF01794">
    <property type="entry name" value="Ferric_reduct"/>
    <property type="match status" value="1"/>
</dbReference>
<evidence type="ECO:0000313" key="9">
    <source>
        <dbReference type="Proteomes" id="UP000635606"/>
    </source>
</evidence>
<dbReference type="Pfam" id="PF13459">
    <property type="entry name" value="Fer4_15"/>
    <property type="match status" value="1"/>
</dbReference>
<name>A0A8J4EJM6_9ACTN</name>
<dbReference type="Proteomes" id="UP000635606">
    <property type="component" value="Unassembled WGS sequence"/>
</dbReference>
<dbReference type="EMBL" id="BOPH01000137">
    <property type="protein sequence ID" value="GIJ74472.1"/>
    <property type="molecule type" value="Genomic_DNA"/>
</dbReference>
<feature type="region of interest" description="Disordered" evidence="5">
    <location>
        <begin position="250"/>
        <end position="294"/>
    </location>
</feature>
<dbReference type="RefSeq" id="WP_203934278.1">
    <property type="nucleotide sequence ID" value="NZ_BOPH01000137.1"/>
</dbReference>
<sequence>MDIDPIHYLAAAIGFASAALLWLSLLAGLALSRGWAMTKMKHTTMLTIHGLLAVLGLTLAVVHGFAQLTPTTGTVNLIDVVVPFTNAIDPWGIGAGVIAMEVMIAVAASIGIQKKLGFHRWRALHGTVFGAYTAMTGHILISGAETGYTWVTIVVVLPWLAVMVLWLTGNGAKAFKNRIVGRRRNNRTATIEVNPVYCARFGFCEQEAPELFALRNDGGLAYHAIVDEDKLESAIAAARACPARAIALSQSGGGDARSIPLRLVAPTDPPVSPAPRGGGNWPPHDHSYPRNGRR</sequence>
<accession>A0A8J4EJM6</accession>
<dbReference type="Gene3D" id="3.30.70.20">
    <property type="match status" value="1"/>
</dbReference>
<evidence type="ECO:0000256" key="2">
    <source>
        <dbReference type="ARBA" id="ARBA00022692"/>
    </source>
</evidence>
<keyword evidence="4 6" id="KW-0472">Membrane</keyword>
<evidence type="ECO:0000256" key="6">
    <source>
        <dbReference type="SAM" id="Phobius"/>
    </source>
</evidence>
<comment type="subcellular location">
    <subcellularLocation>
        <location evidence="1">Membrane</location>
        <topology evidence="1">Multi-pass membrane protein</topology>
    </subcellularLocation>
</comment>
<gene>
    <name evidence="8" type="ORF">Voc01_093890</name>
</gene>
<evidence type="ECO:0000256" key="1">
    <source>
        <dbReference type="ARBA" id="ARBA00004141"/>
    </source>
</evidence>
<comment type="caution">
    <text evidence="8">The sequence shown here is derived from an EMBL/GenBank/DDBJ whole genome shotgun (WGS) entry which is preliminary data.</text>
</comment>
<keyword evidence="2 6" id="KW-0812">Transmembrane</keyword>
<keyword evidence="9" id="KW-1185">Reference proteome</keyword>
<feature type="transmembrane region" description="Helical" evidence="6">
    <location>
        <begin position="91"/>
        <end position="111"/>
    </location>
</feature>
<dbReference type="GO" id="GO:0016020">
    <property type="term" value="C:membrane"/>
    <property type="evidence" value="ECO:0007669"/>
    <property type="project" value="UniProtKB-SubCell"/>
</dbReference>
<feature type="transmembrane region" description="Helical" evidence="6">
    <location>
        <begin position="147"/>
        <end position="168"/>
    </location>
</feature>
<dbReference type="SUPFAM" id="SSF54862">
    <property type="entry name" value="4Fe-4S ferredoxins"/>
    <property type="match status" value="1"/>
</dbReference>
<dbReference type="AlphaFoldDB" id="A0A8J4EJM6"/>
<feature type="domain" description="Ferric oxidoreductase" evidence="7">
    <location>
        <begin position="14"/>
        <end position="135"/>
    </location>
</feature>
<evidence type="ECO:0000313" key="8">
    <source>
        <dbReference type="EMBL" id="GIJ74472.1"/>
    </source>
</evidence>
<reference evidence="8" key="1">
    <citation type="submission" date="2021-01" db="EMBL/GenBank/DDBJ databases">
        <title>Whole genome shotgun sequence of Virgisporangium ochraceum NBRC 16418.</title>
        <authorList>
            <person name="Komaki H."/>
            <person name="Tamura T."/>
        </authorList>
    </citation>
    <scope>NUCLEOTIDE SEQUENCE</scope>
    <source>
        <strain evidence="8">NBRC 16418</strain>
    </source>
</reference>
<feature type="transmembrane region" description="Helical" evidence="6">
    <location>
        <begin position="6"/>
        <end position="31"/>
    </location>
</feature>
<keyword evidence="3 6" id="KW-1133">Transmembrane helix</keyword>
<organism evidence="8 9">
    <name type="scientific">Virgisporangium ochraceum</name>
    <dbReference type="NCBI Taxonomy" id="65505"/>
    <lineage>
        <taxon>Bacteria</taxon>
        <taxon>Bacillati</taxon>
        <taxon>Actinomycetota</taxon>
        <taxon>Actinomycetes</taxon>
        <taxon>Micromonosporales</taxon>
        <taxon>Micromonosporaceae</taxon>
        <taxon>Virgisporangium</taxon>
    </lineage>
</organism>